<dbReference type="EMBL" id="CP048711">
    <property type="protein sequence ID" value="QIB65653.1"/>
    <property type="molecule type" value="Genomic_DNA"/>
</dbReference>
<dbReference type="InterPro" id="IPR035996">
    <property type="entry name" value="4pyrrol_Methylase_sf"/>
</dbReference>
<keyword evidence="3" id="KW-1185">Reference proteome</keyword>
<dbReference type="KEGG" id="kim:G3T16_09760"/>
<dbReference type="InterPro" id="IPR014777">
    <property type="entry name" value="4pyrrole_Mease_sub1"/>
</dbReference>
<dbReference type="SUPFAM" id="SSF53790">
    <property type="entry name" value="Tetrapyrrole methylase"/>
    <property type="match status" value="1"/>
</dbReference>
<gene>
    <name evidence="2" type="ORF">G3T16_09760</name>
</gene>
<accession>A0A6C0U1I5</accession>
<organism evidence="2 3">
    <name type="scientific">Kineobactrum salinum</name>
    <dbReference type="NCBI Taxonomy" id="2708301"/>
    <lineage>
        <taxon>Bacteria</taxon>
        <taxon>Pseudomonadati</taxon>
        <taxon>Pseudomonadota</taxon>
        <taxon>Gammaproteobacteria</taxon>
        <taxon>Cellvibrionales</taxon>
        <taxon>Halieaceae</taxon>
        <taxon>Kineobactrum</taxon>
    </lineage>
</organism>
<evidence type="ECO:0000259" key="1">
    <source>
        <dbReference type="Pfam" id="PF00590"/>
    </source>
</evidence>
<dbReference type="Proteomes" id="UP000477680">
    <property type="component" value="Chromosome"/>
</dbReference>
<sequence length="267" mass="29479">MSEHAGELACVGLGIILGGQLTALARNQLAQADQVFLHGNSPLLLDFLLTINPKVVDLQPLYRAGESRRDSYEAMIALVVQAVTDGRRVCWACYGHPAVASWPPGEAVRRLQAAGYRATLHAGVSADACLYADLNIDPLAHGCLQFEASQFLFYRRQVDVTAYLILWQLNITGDYTLQRLDSDRNSLDMLVASLCRWYPPEHQVILYEASELAIWPYRADHLPLATVPEAELSQATTLVIPPLHRNPADTAVLDALAVPAGHYLRRQ</sequence>
<dbReference type="GO" id="GO:0008168">
    <property type="term" value="F:methyltransferase activity"/>
    <property type="evidence" value="ECO:0007669"/>
    <property type="project" value="InterPro"/>
</dbReference>
<dbReference type="CDD" id="cd19916">
    <property type="entry name" value="OphMA_like"/>
    <property type="match status" value="1"/>
</dbReference>
<name>A0A6C0U1I5_9GAMM</name>
<reference evidence="2 3" key="1">
    <citation type="submission" date="2020-02" db="EMBL/GenBank/DDBJ databases">
        <title>Genome sequencing for Kineobactrum sp. M2.</title>
        <authorList>
            <person name="Park S.-J."/>
        </authorList>
    </citation>
    <scope>NUCLEOTIDE SEQUENCE [LARGE SCALE GENOMIC DNA]</scope>
    <source>
        <strain evidence="2 3">M2</strain>
    </source>
</reference>
<protein>
    <recommendedName>
        <fullName evidence="1">Tetrapyrrole methylase domain-containing protein</fullName>
    </recommendedName>
</protein>
<proteinExistence type="predicted"/>
<dbReference type="Pfam" id="PF00590">
    <property type="entry name" value="TP_methylase"/>
    <property type="match status" value="1"/>
</dbReference>
<evidence type="ECO:0000313" key="3">
    <source>
        <dbReference type="Proteomes" id="UP000477680"/>
    </source>
</evidence>
<dbReference type="AlphaFoldDB" id="A0A6C0U1I5"/>
<dbReference type="InterPro" id="IPR000878">
    <property type="entry name" value="4pyrrol_Mease"/>
</dbReference>
<feature type="domain" description="Tetrapyrrole methylase" evidence="1">
    <location>
        <begin position="8"/>
        <end position="148"/>
    </location>
</feature>
<dbReference type="RefSeq" id="WP_163495037.1">
    <property type="nucleotide sequence ID" value="NZ_CP048711.1"/>
</dbReference>
<evidence type="ECO:0000313" key="2">
    <source>
        <dbReference type="EMBL" id="QIB65653.1"/>
    </source>
</evidence>
<dbReference type="Gene3D" id="3.40.1010.10">
    <property type="entry name" value="Cobalt-precorrin-4 Transmethylase, Domain 1"/>
    <property type="match status" value="1"/>
</dbReference>